<comment type="caution">
    <text evidence="2">The sequence shown here is derived from an EMBL/GenBank/DDBJ whole genome shotgun (WGS) entry which is preliminary data.</text>
</comment>
<accession>A0ABW9BKK0</accession>
<feature type="region of interest" description="Disordered" evidence="1">
    <location>
        <begin position="1"/>
        <end position="21"/>
    </location>
</feature>
<reference evidence="2 3" key="1">
    <citation type="journal article" date="2024" name="Chem. Sci.">
        <title>Discovery of megapolipeptins by genome mining of a Burkholderiales bacteria collection.</title>
        <authorList>
            <person name="Paulo B.S."/>
            <person name="Recchia M.J.J."/>
            <person name="Lee S."/>
            <person name="Fergusson C.H."/>
            <person name="Romanowski S.B."/>
            <person name="Hernandez A."/>
            <person name="Krull N."/>
            <person name="Liu D.Y."/>
            <person name="Cavanagh H."/>
            <person name="Bos A."/>
            <person name="Gray C.A."/>
            <person name="Murphy B.T."/>
            <person name="Linington R.G."/>
            <person name="Eustaquio A.S."/>
        </authorList>
    </citation>
    <scope>NUCLEOTIDE SEQUENCE [LARGE SCALE GENOMIC DNA]</scope>
    <source>
        <strain evidence="2 3">RL17-351-BIE-A</strain>
    </source>
</reference>
<evidence type="ECO:0000313" key="2">
    <source>
        <dbReference type="EMBL" id="MFM0240931.1"/>
    </source>
</evidence>
<dbReference type="Proteomes" id="UP001629274">
    <property type="component" value="Unassembled WGS sequence"/>
</dbReference>
<dbReference type="EMBL" id="JAQQDR010000008">
    <property type="protein sequence ID" value="MFM0240931.1"/>
    <property type="molecule type" value="Genomic_DNA"/>
</dbReference>
<keyword evidence="3" id="KW-1185">Reference proteome</keyword>
<dbReference type="RefSeq" id="WP_408261170.1">
    <property type="nucleotide sequence ID" value="NZ_JAQQCK010000004.1"/>
</dbReference>
<sequence length="49" mass="4955">MLNASSPLAADPTAASDPITQNMQASLAADNQQVAPVMHYAPGDSANSN</sequence>
<evidence type="ECO:0000313" key="3">
    <source>
        <dbReference type="Proteomes" id="UP001629274"/>
    </source>
</evidence>
<evidence type="ECO:0000256" key="1">
    <source>
        <dbReference type="SAM" id="MobiDB-lite"/>
    </source>
</evidence>
<gene>
    <name evidence="2" type="ORF">PQR03_22630</name>
</gene>
<name>A0ABW9BKK0_9BURK</name>
<proteinExistence type="predicted"/>
<protein>
    <submittedName>
        <fullName evidence="2">Uncharacterized protein</fullName>
    </submittedName>
</protein>
<organism evidence="2 3">
    <name type="scientific">Paraburkholderia phytofirmans</name>
    <dbReference type="NCBI Taxonomy" id="261302"/>
    <lineage>
        <taxon>Bacteria</taxon>
        <taxon>Pseudomonadati</taxon>
        <taxon>Pseudomonadota</taxon>
        <taxon>Betaproteobacteria</taxon>
        <taxon>Burkholderiales</taxon>
        <taxon>Burkholderiaceae</taxon>
        <taxon>Paraburkholderia</taxon>
    </lineage>
</organism>